<reference evidence="1 2" key="1">
    <citation type="journal article" date="2015" name="Nature">
        <title>rRNA introns, odd ribosomes, and small enigmatic genomes across a large radiation of phyla.</title>
        <authorList>
            <person name="Brown C.T."/>
            <person name="Hug L.A."/>
            <person name="Thomas B.C."/>
            <person name="Sharon I."/>
            <person name="Castelle C.J."/>
            <person name="Singh A."/>
            <person name="Wilkins M.J."/>
            <person name="Williams K.H."/>
            <person name="Banfield J.F."/>
        </authorList>
    </citation>
    <scope>NUCLEOTIDE SEQUENCE [LARGE SCALE GENOMIC DNA]</scope>
</reference>
<dbReference type="EMBL" id="LCAO01000006">
    <property type="protein sequence ID" value="KKR92007.1"/>
    <property type="molecule type" value="Genomic_DNA"/>
</dbReference>
<accession>A0A0G0XVN4</accession>
<dbReference type="AlphaFoldDB" id="A0A0G0XVN4"/>
<sequence length="52" mass="6025">MIKFKSQIKNLTKAELAVKIVDLQKLLDMARLKNQRTYVLRKQLAIVKTALV</sequence>
<comment type="caution">
    <text evidence="1">The sequence shown here is derived from an EMBL/GenBank/DDBJ whole genome shotgun (WGS) entry which is preliminary data.</text>
</comment>
<evidence type="ECO:0000313" key="2">
    <source>
        <dbReference type="Proteomes" id="UP000034676"/>
    </source>
</evidence>
<evidence type="ECO:0008006" key="3">
    <source>
        <dbReference type="Google" id="ProtNLM"/>
    </source>
</evidence>
<proteinExistence type="predicted"/>
<organism evidence="1 2">
    <name type="scientific">Candidatus Woesebacteria bacterium GW2011_GWA1_41_13b</name>
    <dbReference type="NCBI Taxonomy" id="1618555"/>
    <lineage>
        <taxon>Bacteria</taxon>
        <taxon>Candidatus Woeseibacteriota</taxon>
    </lineage>
</organism>
<gene>
    <name evidence="1" type="ORF">UU42_C0006G0046</name>
</gene>
<name>A0A0G0XVN4_9BACT</name>
<dbReference type="Proteomes" id="UP000034676">
    <property type="component" value="Unassembled WGS sequence"/>
</dbReference>
<protein>
    <recommendedName>
        <fullName evidence="3">50S ribosomal protein L29</fullName>
    </recommendedName>
</protein>
<evidence type="ECO:0000313" key="1">
    <source>
        <dbReference type="EMBL" id="KKR92007.1"/>
    </source>
</evidence>